<feature type="region of interest" description="Disordered" evidence="1">
    <location>
        <begin position="17"/>
        <end position="38"/>
    </location>
</feature>
<dbReference type="InterPro" id="IPR032764">
    <property type="entry name" value="Tankyrase-bd_C"/>
</dbReference>
<dbReference type="AlphaFoldDB" id="A0A091RC33"/>
<keyword evidence="4" id="KW-1185">Reference proteome</keyword>
<sequence length="173" mass="19979">LLQQTTVLDSSVLKTRVQLSKKRRRRVPASHSLRRSRGLELENRFSLTEEPDNSWMFKDSTEEKKTMQEEDSDEEDKLHRTARSSAHAQRLPVFPGMDPSLLKAQLRKRHESESGGEVSSAQLFRSPKAQPGTPSSRVLPSSVEKEERSEEKSPQWLKELKSKKRQSHYENQV</sequence>
<evidence type="ECO:0000313" key="4">
    <source>
        <dbReference type="Proteomes" id="UP000052967"/>
    </source>
</evidence>
<dbReference type="PANTHER" id="PTHR22042">
    <property type="entry name" value="TANKYRASE 1 BINDING PROTEIN"/>
    <property type="match status" value="1"/>
</dbReference>
<name>A0A091RC33_MERNU</name>
<reference evidence="3 4" key="1">
    <citation type="submission" date="2014-04" db="EMBL/GenBank/DDBJ databases">
        <title>Genome evolution of avian class.</title>
        <authorList>
            <person name="Zhang G."/>
            <person name="Li C."/>
        </authorList>
    </citation>
    <scope>NUCLEOTIDE SEQUENCE [LARGE SCALE GENOMIC DNA]</scope>
    <source>
        <strain evidence="3">BGI_N331</strain>
    </source>
</reference>
<organism evidence="3 4">
    <name type="scientific">Merops nubicus</name>
    <name type="common">Northern carmine bee-eater</name>
    <dbReference type="NCBI Taxonomy" id="57421"/>
    <lineage>
        <taxon>Eukaryota</taxon>
        <taxon>Metazoa</taxon>
        <taxon>Chordata</taxon>
        <taxon>Craniata</taxon>
        <taxon>Vertebrata</taxon>
        <taxon>Euteleostomi</taxon>
        <taxon>Archelosauria</taxon>
        <taxon>Archosauria</taxon>
        <taxon>Dinosauria</taxon>
        <taxon>Saurischia</taxon>
        <taxon>Theropoda</taxon>
        <taxon>Coelurosauria</taxon>
        <taxon>Aves</taxon>
        <taxon>Neognathae</taxon>
        <taxon>Neoaves</taxon>
        <taxon>Telluraves</taxon>
        <taxon>Coraciimorphae</taxon>
        <taxon>Coraciiformes</taxon>
        <taxon>Meropidae</taxon>
        <taxon>Merops</taxon>
    </lineage>
</organism>
<protein>
    <submittedName>
        <fullName evidence="3">Uncharacterized protein KIAA1671</fullName>
    </submittedName>
</protein>
<evidence type="ECO:0000313" key="3">
    <source>
        <dbReference type="EMBL" id="KFQ26176.1"/>
    </source>
</evidence>
<gene>
    <name evidence="3" type="ORF">N331_11206</name>
</gene>
<dbReference type="Proteomes" id="UP000052967">
    <property type="component" value="Unassembled WGS sequence"/>
</dbReference>
<dbReference type="SMART" id="SM01319">
    <property type="entry name" value="Tankyrase_bdg_C"/>
    <property type="match status" value="1"/>
</dbReference>
<proteinExistence type="predicted"/>
<feature type="compositionally biased region" description="Basic and acidic residues" evidence="1">
    <location>
        <begin position="143"/>
        <end position="153"/>
    </location>
</feature>
<feature type="region of interest" description="Disordered" evidence="1">
    <location>
        <begin position="50"/>
        <end position="173"/>
    </location>
</feature>
<feature type="non-terminal residue" evidence="3">
    <location>
        <position position="1"/>
    </location>
</feature>
<dbReference type="EMBL" id="KK699177">
    <property type="protein sequence ID" value="KFQ26176.1"/>
    <property type="molecule type" value="Genomic_DNA"/>
</dbReference>
<feature type="non-terminal residue" evidence="3">
    <location>
        <position position="173"/>
    </location>
</feature>
<evidence type="ECO:0000259" key="2">
    <source>
        <dbReference type="SMART" id="SM01319"/>
    </source>
</evidence>
<feature type="compositionally biased region" description="Basic residues" evidence="1">
    <location>
        <begin position="19"/>
        <end position="36"/>
    </location>
</feature>
<dbReference type="PANTHER" id="PTHR22042:SF3">
    <property type="entry name" value="RIKEN CDNA 2900026A02 GENE"/>
    <property type="match status" value="1"/>
</dbReference>
<feature type="domain" description="Tankyrase 1-binding protein C-terminal" evidence="2">
    <location>
        <begin position="1"/>
        <end position="164"/>
    </location>
</feature>
<dbReference type="InterPro" id="IPR040006">
    <property type="entry name" value="TNKS1BP1-like"/>
</dbReference>
<evidence type="ECO:0000256" key="1">
    <source>
        <dbReference type="SAM" id="MobiDB-lite"/>
    </source>
</evidence>
<feature type="compositionally biased region" description="Basic and acidic residues" evidence="1">
    <location>
        <begin position="59"/>
        <end position="68"/>
    </location>
</feature>
<dbReference type="Pfam" id="PF15327">
    <property type="entry name" value="Tankyrase_bdg_C"/>
    <property type="match status" value="1"/>
</dbReference>
<accession>A0A091RC33</accession>